<dbReference type="GO" id="GO:0005886">
    <property type="term" value="C:plasma membrane"/>
    <property type="evidence" value="ECO:0007669"/>
    <property type="project" value="UniProtKB-SubCell"/>
</dbReference>
<dbReference type="Gene3D" id="3.30.420.270">
    <property type="match status" value="1"/>
</dbReference>
<keyword evidence="4 7" id="KW-0812">Transmembrane</keyword>
<comment type="similarity">
    <text evidence="2 7">Belongs to the ExbD/TolR family.</text>
</comment>
<evidence type="ECO:0000256" key="2">
    <source>
        <dbReference type="ARBA" id="ARBA00005811"/>
    </source>
</evidence>
<gene>
    <name evidence="8" type="ORF">SAMN02745130_02584</name>
</gene>
<dbReference type="EMBL" id="FUYB01000013">
    <property type="protein sequence ID" value="SKA85138.1"/>
    <property type="molecule type" value="Genomic_DNA"/>
</dbReference>
<keyword evidence="5" id="KW-1133">Transmembrane helix</keyword>
<protein>
    <submittedName>
        <fullName evidence="8">Biopolymer transport protein TolR</fullName>
    </submittedName>
</protein>
<keyword evidence="7" id="KW-0653">Protein transport</keyword>
<sequence>MRRARKSMAQMNVVPYIDVMLVLLVIFMVTAPMMQAGVAIDAPDADASPLQSDNQQEPLIILVDQRGQYLLQDGDTLNAKQLTTYVKEQLAGKRNRAVNIRADAGVEYQYVMTAMVAAQRAGATAIHLLADPVKPK</sequence>
<evidence type="ECO:0000256" key="4">
    <source>
        <dbReference type="ARBA" id="ARBA00022692"/>
    </source>
</evidence>
<dbReference type="PANTHER" id="PTHR30558:SF7">
    <property type="entry name" value="TOL-PAL SYSTEM PROTEIN TOLR"/>
    <property type="match status" value="1"/>
</dbReference>
<comment type="subcellular location">
    <subcellularLocation>
        <location evidence="1">Cell membrane</location>
        <topology evidence="1">Single-pass membrane protein</topology>
    </subcellularLocation>
    <subcellularLocation>
        <location evidence="7">Cell membrane</location>
        <topology evidence="7">Single-pass type II membrane protein</topology>
    </subcellularLocation>
</comment>
<dbReference type="GO" id="GO:0022857">
    <property type="term" value="F:transmembrane transporter activity"/>
    <property type="evidence" value="ECO:0007669"/>
    <property type="project" value="InterPro"/>
</dbReference>
<dbReference type="AlphaFoldDB" id="A0A1T4X7Q1"/>
<evidence type="ECO:0000256" key="3">
    <source>
        <dbReference type="ARBA" id="ARBA00022475"/>
    </source>
</evidence>
<evidence type="ECO:0000256" key="1">
    <source>
        <dbReference type="ARBA" id="ARBA00004162"/>
    </source>
</evidence>
<dbReference type="RefSeq" id="WP_078923041.1">
    <property type="nucleotide sequence ID" value="NZ_FUYB01000013.1"/>
</dbReference>
<keyword evidence="7" id="KW-0813">Transport</keyword>
<keyword evidence="6" id="KW-0472">Membrane</keyword>
<dbReference type="Pfam" id="PF02472">
    <property type="entry name" value="ExbD"/>
    <property type="match status" value="1"/>
</dbReference>
<dbReference type="GO" id="GO:0015031">
    <property type="term" value="P:protein transport"/>
    <property type="evidence" value="ECO:0007669"/>
    <property type="project" value="UniProtKB-KW"/>
</dbReference>
<organism evidence="8 9">
    <name type="scientific">Thiothrix eikelboomii</name>
    <dbReference type="NCBI Taxonomy" id="92487"/>
    <lineage>
        <taxon>Bacteria</taxon>
        <taxon>Pseudomonadati</taxon>
        <taxon>Pseudomonadota</taxon>
        <taxon>Gammaproteobacteria</taxon>
        <taxon>Thiotrichales</taxon>
        <taxon>Thiotrichaceae</taxon>
        <taxon>Thiothrix</taxon>
    </lineage>
</organism>
<evidence type="ECO:0000313" key="8">
    <source>
        <dbReference type="EMBL" id="SKA85138.1"/>
    </source>
</evidence>
<evidence type="ECO:0000256" key="7">
    <source>
        <dbReference type="RuleBase" id="RU003879"/>
    </source>
</evidence>
<dbReference type="OrthoDB" id="9798629at2"/>
<evidence type="ECO:0000256" key="6">
    <source>
        <dbReference type="ARBA" id="ARBA00023136"/>
    </source>
</evidence>
<dbReference type="Proteomes" id="UP000190460">
    <property type="component" value="Unassembled WGS sequence"/>
</dbReference>
<evidence type="ECO:0000313" key="9">
    <source>
        <dbReference type="Proteomes" id="UP000190460"/>
    </source>
</evidence>
<evidence type="ECO:0000256" key="5">
    <source>
        <dbReference type="ARBA" id="ARBA00022989"/>
    </source>
</evidence>
<accession>A0A1T4X7Q1</accession>
<dbReference type="PANTHER" id="PTHR30558">
    <property type="entry name" value="EXBD MEMBRANE COMPONENT OF PMF-DRIVEN MACROMOLECULE IMPORT SYSTEM"/>
    <property type="match status" value="1"/>
</dbReference>
<dbReference type="InterPro" id="IPR003400">
    <property type="entry name" value="ExbD"/>
</dbReference>
<keyword evidence="9" id="KW-1185">Reference proteome</keyword>
<proteinExistence type="inferred from homology"/>
<keyword evidence="3" id="KW-1003">Cell membrane</keyword>
<reference evidence="8 9" key="1">
    <citation type="submission" date="2017-02" db="EMBL/GenBank/DDBJ databases">
        <authorList>
            <person name="Peterson S.W."/>
        </authorList>
    </citation>
    <scope>NUCLEOTIDE SEQUENCE [LARGE SCALE GENOMIC DNA]</scope>
    <source>
        <strain evidence="8 9">ATCC 49788</strain>
    </source>
</reference>
<name>A0A1T4X7Q1_9GAMM</name>
<dbReference type="STRING" id="92487.SAMN02745130_02584"/>